<dbReference type="NCBIfam" id="TIGR00231">
    <property type="entry name" value="small_GTP"/>
    <property type="match status" value="1"/>
</dbReference>
<sequence>MREYGSREIRNVAVVGHGASGKTSLVDAMVFAAGASKRHGAVKDGTALTDFTPEEAERGFSITLGCAYAEWEGCKINLLDTPGYLDFQGDAIAGLAAADGALVVVGATTGVEVGTEKMFREALRRADPVLFVVTMMDKEHADFDAIYRQIKSRLTSKVVPVEVPLGEGAAFKGVMNLFTKKAYVYKAGTKSGEYEETDIPAEAQPRFDQYREELIEAISATDDALLERYLEGAEIGRDEAIAGMKEAMKREDIFPLFCVSSDSMIGVRALLTEIAQLMPSAWEMEELHAFTGAEGNQTVEIHADDDKPFAALVFKTHAEPHVGDVSYFRILQGSVVNGQEVFNATRDVVEKLNHLSIPCGRERVEVNRLHAGDIGCVAKLRNTHTNDTLSTREHPVRLPQIRFPEPLVHFAVHAQSRDAEEKMQSGLHRLHDEDPTFTVQYVPETHETVVAGMGERHLEIALARLRRKYGVGGDLTKPKIAYRETITASEKGQGRHKKQTGGKGQFGDCWIKMSPLPRGEGYLFADEIVGGAIPSKFIPAVDKGIQEAAVRGVLAGCPLVDFRVELYDGSYHSVDSSEQAFKMAGILGFRAVASKCRPVLLEPLDLIEVTTPDAYLGDVMGDLSGRRGQILGTDSAEDGHGTTVRAVVPQAELHLYATNLSSLTHGHATYARRFHGYEQVPGEVATKVIAEHAKEREEAMAEV</sequence>
<dbReference type="NCBIfam" id="NF009891">
    <property type="entry name" value="PRK13351.1-1"/>
    <property type="match status" value="1"/>
</dbReference>
<evidence type="ECO:0000259" key="7">
    <source>
        <dbReference type="PROSITE" id="PS51722"/>
    </source>
</evidence>
<dbReference type="InterPro" id="IPR014721">
    <property type="entry name" value="Ribsml_uS5_D2-typ_fold_subgr"/>
</dbReference>
<dbReference type="CDD" id="cd01434">
    <property type="entry name" value="EFG_mtEFG1_IV"/>
    <property type="match status" value="1"/>
</dbReference>
<feature type="domain" description="Tr-type G" evidence="7">
    <location>
        <begin position="7"/>
        <end position="285"/>
    </location>
</feature>
<evidence type="ECO:0000256" key="4">
    <source>
        <dbReference type="ARBA" id="ARBA00022917"/>
    </source>
</evidence>
<dbReference type="Gene3D" id="3.30.70.240">
    <property type="match status" value="1"/>
</dbReference>
<comment type="caution">
    <text evidence="8">The sequence shown here is derived from an EMBL/GenBank/DDBJ whole genome shotgun (WGS) entry which is preliminary data.</text>
</comment>
<dbReference type="InterPro" id="IPR027417">
    <property type="entry name" value="P-loop_NTPase"/>
</dbReference>
<accession>A0AA37V200</accession>
<dbReference type="NCBIfam" id="NF009379">
    <property type="entry name" value="PRK12740.1-3"/>
    <property type="match status" value="1"/>
</dbReference>
<proteinExistence type="predicted"/>
<dbReference type="SMART" id="SM00838">
    <property type="entry name" value="EFG_C"/>
    <property type="match status" value="1"/>
</dbReference>
<dbReference type="FunFam" id="3.30.230.10:FF:000003">
    <property type="entry name" value="Elongation factor G"/>
    <property type="match status" value="1"/>
</dbReference>
<comment type="function">
    <text evidence="6">Catalyzes the GTP-dependent ribosomal translocation step during translation elongation. During this step, the ribosome changes from the pre-translocational (PRE) to the post-translocational (POST) state as the newly formed A-site-bound peptidyl-tRNA and P-site-bound deacylated tRNA move to the P and E sites, respectively. Catalyzes the coordinated movement of the two tRNA molecules, the mRNA and conformational changes in the ribosome.</text>
</comment>
<dbReference type="SUPFAM" id="SSF52540">
    <property type="entry name" value="P-loop containing nucleoside triphosphate hydrolases"/>
    <property type="match status" value="1"/>
</dbReference>
<name>A0AA37V200_9BACT</name>
<evidence type="ECO:0000256" key="2">
    <source>
        <dbReference type="ARBA" id="ARBA00022741"/>
    </source>
</evidence>
<dbReference type="SUPFAM" id="SSF50447">
    <property type="entry name" value="Translation proteins"/>
    <property type="match status" value="1"/>
</dbReference>
<dbReference type="Proteomes" id="UP001161325">
    <property type="component" value="Unassembled WGS sequence"/>
</dbReference>
<dbReference type="Pfam" id="PF03764">
    <property type="entry name" value="EFG_IV"/>
    <property type="match status" value="1"/>
</dbReference>
<evidence type="ECO:0000256" key="5">
    <source>
        <dbReference type="ARBA" id="ARBA00023134"/>
    </source>
</evidence>
<keyword evidence="9" id="KW-1185">Reference proteome</keyword>
<dbReference type="CDD" id="cd16262">
    <property type="entry name" value="EFG_III"/>
    <property type="match status" value="1"/>
</dbReference>
<dbReference type="Pfam" id="PF00009">
    <property type="entry name" value="GTP_EFTU"/>
    <property type="match status" value="1"/>
</dbReference>
<dbReference type="InterPro" id="IPR000640">
    <property type="entry name" value="EFG_V-like"/>
</dbReference>
<dbReference type="Gene3D" id="2.40.30.10">
    <property type="entry name" value="Translation factors"/>
    <property type="match status" value="1"/>
</dbReference>
<dbReference type="InterPro" id="IPR041095">
    <property type="entry name" value="EFG_II"/>
</dbReference>
<protein>
    <recommendedName>
        <fullName evidence="1">Elongation factor G</fullName>
    </recommendedName>
</protein>
<dbReference type="GO" id="GO:0003924">
    <property type="term" value="F:GTPase activity"/>
    <property type="evidence" value="ECO:0007669"/>
    <property type="project" value="InterPro"/>
</dbReference>
<dbReference type="Gene3D" id="3.40.50.300">
    <property type="entry name" value="P-loop containing nucleotide triphosphate hydrolases"/>
    <property type="match status" value="1"/>
</dbReference>
<dbReference type="EMBL" id="BRXS01000005">
    <property type="protein sequence ID" value="GLC27055.1"/>
    <property type="molecule type" value="Genomic_DNA"/>
</dbReference>
<keyword evidence="5" id="KW-0342">GTP-binding</keyword>
<dbReference type="InterPro" id="IPR047872">
    <property type="entry name" value="EFG_IV"/>
</dbReference>
<evidence type="ECO:0000313" key="8">
    <source>
        <dbReference type="EMBL" id="GLC27055.1"/>
    </source>
</evidence>
<dbReference type="InterPro" id="IPR009022">
    <property type="entry name" value="EFG_III"/>
</dbReference>
<evidence type="ECO:0000313" key="9">
    <source>
        <dbReference type="Proteomes" id="UP001161325"/>
    </source>
</evidence>
<evidence type="ECO:0000256" key="3">
    <source>
        <dbReference type="ARBA" id="ARBA00022768"/>
    </source>
</evidence>
<evidence type="ECO:0000256" key="1">
    <source>
        <dbReference type="ARBA" id="ARBA00017872"/>
    </source>
</evidence>
<dbReference type="Pfam" id="PF00679">
    <property type="entry name" value="EFG_C"/>
    <property type="match status" value="1"/>
</dbReference>
<dbReference type="Gene3D" id="3.30.230.10">
    <property type="match status" value="1"/>
</dbReference>
<dbReference type="InterPro" id="IPR009000">
    <property type="entry name" value="Transl_B-barrel_sf"/>
</dbReference>
<dbReference type="Pfam" id="PF14492">
    <property type="entry name" value="EFG_III"/>
    <property type="match status" value="1"/>
</dbReference>
<reference evidence="8" key="1">
    <citation type="submission" date="2022-08" db="EMBL/GenBank/DDBJ databases">
        <title>Draft genome sequencing of Roseisolibacter agri AW1220.</title>
        <authorList>
            <person name="Tobiishi Y."/>
            <person name="Tonouchi A."/>
        </authorList>
    </citation>
    <scope>NUCLEOTIDE SEQUENCE</scope>
    <source>
        <strain evidence="8">AW1220</strain>
    </source>
</reference>
<keyword evidence="3 8" id="KW-0251">Elongation factor</keyword>
<gene>
    <name evidence="8" type="ORF">rosag_35680</name>
</gene>
<dbReference type="InterPro" id="IPR000795">
    <property type="entry name" value="T_Tr_GTP-bd_dom"/>
</dbReference>
<dbReference type="GO" id="GO:0005525">
    <property type="term" value="F:GTP binding"/>
    <property type="evidence" value="ECO:0007669"/>
    <property type="project" value="UniProtKB-KW"/>
</dbReference>
<dbReference type="PANTHER" id="PTHR43261">
    <property type="entry name" value="TRANSLATION ELONGATION FACTOR G-RELATED"/>
    <property type="match status" value="1"/>
</dbReference>
<dbReference type="PROSITE" id="PS51722">
    <property type="entry name" value="G_TR_2"/>
    <property type="match status" value="1"/>
</dbReference>
<dbReference type="Gene3D" id="3.30.70.870">
    <property type="entry name" value="Elongation Factor G (Translational Gtpase), domain 3"/>
    <property type="match status" value="1"/>
</dbReference>
<dbReference type="SUPFAM" id="SSF54980">
    <property type="entry name" value="EF-G C-terminal domain-like"/>
    <property type="match status" value="2"/>
</dbReference>
<evidence type="ECO:0000256" key="6">
    <source>
        <dbReference type="ARBA" id="ARBA00024731"/>
    </source>
</evidence>
<dbReference type="SUPFAM" id="SSF54211">
    <property type="entry name" value="Ribosomal protein S5 domain 2-like"/>
    <property type="match status" value="1"/>
</dbReference>
<dbReference type="InterPro" id="IPR005517">
    <property type="entry name" value="Transl_elong_EFG/EF2_IV"/>
</dbReference>
<keyword evidence="4" id="KW-0648">Protein biosynthesis</keyword>
<dbReference type="InterPro" id="IPR035647">
    <property type="entry name" value="EFG_III/V"/>
</dbReference>
<dbReference type="RefSeq" id="WP_284351501.1">
    <property type="nucleotide sequence ID" value="NZ_BRXS01000005.1"/>
</dbReference>
<dbReference type="InterPro" id="IPR035649">
    <property type="entry name" value="EFG_V"/>
</dbReference>
<dbReference type="InterPro" id="IPR053905">
    <property type="entry name" value="EF-G-like_DII"/>
</dbReference>
<dbReference type="InterPro" id="IPR005225">
    <property type="entry name" value="Small_GTP-bd"/>
</dbReference>
<dbReference type="PRINTS" id="PR00315">
    <property type="entry name" value="ELONGATNFCT"/>
</dbReference>
<organism evidence="8 9">
    <name type="scientific">Roseisolibacter agri</name>
    <dbReference type="NCBI Taxonomy" id="2014610"/>
    <lineage>
        <taxon>Bacteria</taxon>
        <taxon>Pseudomonadati</taxon>
        <taxon>Gemmatimonadota</taxon>
        <taxon>Gemmatimonadia</taxon>
        <taxon>Gemmatimonadales</taxon>
        <taxon>Gemmatimonadaceae</taxon>
        <taxon>Roseisolibacter</taxon>
    </lineage>
</organism>
<dbReference type="GO" id="GO:0032790">
    <property type="term" value="P:ribosome disassembly"/>
    <property type="evidence" value="ECO:0007669"/>
    <property type="project" value="TreeGrafter"/>
</dbReference>
<dbReference type="PANTHER" id="PTHR43261:SF6">
    <property type="entry name" value="ELONGATION FACTOR G-LIKE PROTEIN"/>
    <property type="match status" value="1"/>
</dbReference>
<dbReference type="Pfam" id="PF22042">
    <property type="entry name" value="EF-G_D2"/>
    <property type="match status" value="1"/>
</dbReference>
<dbReference type="CDD" id="cd03713">
    <property type="entry name" value="EFG_mtEFG_C"/>
    <property type="match status" value="1"/>
</dbReference>
<dbReference type="SMART" id="SM00889">
    <property type="entry name" value="EFG_IV"/>
    <property type="match status" value="1"/>
</dbReference>
<dbReference type="InterPro" id="IPR020568">
    <property type="entry name" value="Ribosomal_Su5_D2-typ_SF"/>
</dbReference>
<dbReference type="GO" id="GO:0003746">
    <property type="term" value="F:translation elongation factor activity"/>
    <property type="evidence" value="ECO:0007669"/>
    <property type="project" value="UniProtKB-KW"/>
</dbReference>
<keyword evidence="2" id="KW-0547">Nucleotide-binding</keyword>
<dbReference type="FunFam" id="3.30.70.240:FF:000001">
    <property type="entry name" value="Elongation factor G"/>
    <property type="match status" value="1"/>
</dbReference>
<dbReference type="AlphaFoldDB" id="A0AA37V200"/>
<dbReference type="NCBIfam" id="NF009381">
    <property type="entry name" value="PRK12740.1-5"/>
    <property type="match status" value="1"/>
</dbReference>